<accession>A0AAJ2S9G7</accession>
<gene>
    <name evidence="1" type="ORF">SGQ18_00950</name>
    <name evidence="2" type="ORF">SGQ44_00950</name>
</gene>
<dbReference type="Proteomes" id="UP001278738">
    <property type="component" value="Unassembled WGS sequence"/>
</dbReference>
<comment type="caution">
    <text evidence="2">The sequence shown here is derived from an EMBL/GenBank/DDBJ whole genome shotgun (WGS) entry which is preliminary data.</text>
</comment>
<dbReference type="Gene3D" id="3.10.450.50">
    <property type="match status" value="1"/>
</dbReference>
<organism evidence="2 3">
    <name type="scientific">Flavobacterium flavipigmentatum</name>
    <dbReference type="NCBI Taxonomy" id="2893884"/>
    <lineage>
        <taxon>Bacteria</taxon>
        <taxon>Pseudomonadati</taxon>
        <taxon>Bacteroidota</taxon>
        <taxon>Flavobacteriia</taxon>
        <taxon>Flavobacteriales</taxon>
        <taxon>Flavobacteriaceae</taxon>
        <taxon>Flavobacterium</taxon>
    </lineage>
</organism>
<sequence length="126" mass="14530">MINREKIIQNYIDGYNQFDIDKMIADFDGTIVFENIQNGEVNMTLSGLKEFKDQAEEAKKYFSKREQTITLFSHSKSKTAIDIDYQAILAMDFPNGMQKGQELNLTGKSVFEFLDNKIVRLTDISK</sequence>
<dbReference type="RefSeq" id="WP_229975414.1">
    <property type="nucleotide sequence ID" value="NZ_CP087133.1"/>
</dbReference>
<dbReference type="EMBL" id="JAWXVG010000001">
    <property type="protein sequence ID" value="MDX6180701.1"/>
    <property type="molecule type" value="Genomic_DNA"/>
</dbReference>
<protein>
    <submittedName>
        <fullName evidence="2">Nuclear transport factor 2 family protein</fullName>
    </submittedName>
</protein>
<evidence type="ECO:0000313" key="2">
    <source>
        <dbReference type="EMBL" id="MDX6184301.1"/>
    </source>
</evidence>
<name>A0AAJ2S9G7_9FLAO</name>
<evidence type="ECO:0000313" key="3">
    <source>
        <dbReference type="Proteomes" id="UP001270053"/>
    </source>
</evidence>
<dbReference type="SUPFAM" id="SSF54427">
    <property type="entry name" value="NTF2-like"/>
    <property type="match status" value="1"/>
</dbReference>
<reference evidence="2 4" key="1">
    <citation type="submission" date="2023-11" db="EMBL/GenBank/DDBJ databases">
        <title>Unpublished Manusciprt.</title>
        <authorList>
            <person name="Saticioglu I.B."/>
            <person name="Ay H."/>
            <person name="Ajmi N."/>
            <person name="Altun S."/>
            <person name="Duman M."/>
        </authorList>
    </citation>
    <scope>NUCLEOTIDE SEQUENCE</scope>
    <source>
        <strain evidence="1 4">Fl-33</strain>
        <strain evidence="2">Fl-77</strain>
    </source>
</reference>
<dbReference type="Proteomes" id="UP001270053">
    <property type="component" value="Unassembled WGS sequence"/>
</dbReference>
<dbReference type="InterPro" id="IPR032710">
    <property type="entry name" value="NTF2-like_dom_sf"/>
</dbReference>
<keyword evidence="4" id="KW-1185">Reference proteome</keyword>
<dbReference type="AlphaFoldDB" id="A0AAJ2S9G7"/>
<dbReference type="EMBL" id="JAWXVH010000001">
    <property type="protein sequence ID" value="MDX6184301.1"/>
    <property type="molecule type" value="Genomic_DNA"/>
</dbReference>
<proteinExistence type="predicted"/>
<evidence type="ECO:0000313" key="4">
    <source>
        <dbReference type="Proteomes" id="UP001278738"/>
    </source>
</evidence>
<evidence type="ECO:0000313" key="1">
    <source>
        <dbReference type="EMBL" id="MDX6180701.1"/>
    </source>
</evidence>